<dbReference type="InterPro" id="IPR027417">
    <property type="entry name" value="P-loop_NTPase"/>
</dbReference>
<comment type="caution">
    <text evidence="4">The sequence shown here is derived from an EMBL/GenBank/DDBJ whole genome shotgun (WGS) entry which is preliminary data.</text>
</comment>
<name>A0AAN8DFF2_CHAGU</name>
<keyword evidence="5" id="KW-1185">Reference proteome</keyword>
<evidence type="ECO:0000313" key="4">
    <source>
        <dbReference type="EMBL" id="KAK5916783.1"/>
    </source>
</evidence>
<proteinExistence type="predicted"/>
<sequence length="266" mass="29827">MKKVFTAEQISDWFTSGATFANIKLTEEVVERKFDEASSKETSPSNVPDEGSLQNGNSNGGWFQRPEYAPGMDTPPLASYEYPSLPITKNRQKLISLIENNSVVIIRGATGSGKTTQVPQFILDHHNNRNSACNIVVTQPRKIGATSIARWVAKQRKCTLGSLVGYQVGLEKMATEHTRLIYMTTGVLLQKLVAAKCITEFSHIFVDEIHERTEDMDFLLLVLRKLLHSNSCYVKIILMSATINCKQFSDYFGHPNSWQNEPGLRV</sequence>
<dbReference type="InterPro" id="IPR011545">
    <property type="entry name" value="DEAD/DEAH_box_helicase_dom"/>
</dbReference>
<dbReference type="GO" id="GO:0005524">
    <property type="term" value="F:ATP binding"/>
    <property type="evidence" value="ECO:0007669"/>
    <property type="project" value="InterPro"/>
</dbReference>
<dbReference type="PROSITE" id="PS51192">
    <property type="entry name" value="HELICASE_ATP_BIND_1"/>
    <property type="match status" value="1"/>
</dbReference>
<dbReference type="SMART" id="SM00487">
    <property type="entry name" value="DEXDc"/>
    <property type="match status" value="1"/>
</dbReference>
<dbReference type="GO" id="GO:0016787">
    <property type="term" value="F:hydrolase activity"/>
    <property type="evidence" value="ECO:0007669"/>
    <property type="project" value="UniProtKB-KW"/>
</dbReference>
<evidence type="ECO:0000259" key="3">
    <source>
        <dbReference type="PROSITE" id="PS51192"/>
    </source>
</evidence>
<dbReference type="PROSITE" id="PS00690">
    <property type="entry name" value="DEAH_ATP_HELICASE"/>
    <property type="match status" value="1"/>
</dbReference>
<evidence type="ECO:0000313" key="5">
    <source>
        <dbReference type="Proteomes" id="UP001331515"/>
    </source>
</evidence>
<dbReference type="PANTHER" id="PTHR18934">
    <property type="entry name" value="ATP-DEPENDENT RNA HELICASE"/>
    <property type="match status" value="1"/>
</dbReference>
<dbReference type="PANTHER" id="PTHR18934:SF113">
    <property type="entry name" value="ATP-DEPENDENT RNA HELICASE TDRD9"/>
    <property type="match status" value="1"/>
</dbReference>
<accession>A0AAN8DFF2</accession>
<dbReference type="FunFam" id="3.40.50.300:FF:001113">
    <property type="entry name" value="ATP-dependent RNA helicase TDRD9"/>
    <property type="match status" value="1"/>
</dbReference>
<dbReference type="InterPro" id="IPR014001">
    <property type="entry name" value="Helicase_ATP-bd"/>
</dbReference>
<dbReference type="Pfam" id="PF00270">
    <property type="entry name" value="DEAD"/>
    <property type="match status" value="1"/>
</dbReference>
<keyword evidence="1" id="KW-0378">Hydrolase</keyword>
<dbReference type="EMBL" id="JAURVH010001526">
    <property type="protein sequence ID" value="KAK5916783.1"/>
    <property type="molecule type" value="Genomic_DNA"/>
</dbReference>
<dbReference type="GO" id="GO:0003723">
    <property type="term" value="F:RNA binding"/>
    <property type="evidence" value="ECO:0007669"/>
    <property type="project" value="TreeGrafter"/>
</dbReference>
<feature type="domain" description="Helicase ATP-binding" evidence="3">
    <location>
        <begin position="95"/>
        <end position="261"/>
    </location>
</feature>
<evidence type="ECO:0000256" key="1">
    <source>
        <dbReference type="ARBA" id="ARBA00022801"/>
    </source>
</evidence>
<feature type="region of interest" description="Disordered" evidence="2">
    <location>
        <begin position="33"/>
        <end position="68"/>
    </location>
</feature>
<protein>
    <recommendedName>
        <fullName evidence="3">Helicase ATP-binding domain-containing protein</fullName>
    </recommendedName>
</protein>
<dbReference type="Proteomes" id="UP001331515">
    <property type="component" value="Unassembled WGS sequence"/>
</dbReference>
<feature type="compositionally biased region" description="Polar residues" evidence="2">
    <location>
        <begin position="40"/>
        <end position="61"/>
    </location>
</feature>
<organism evidence="4 5">
    <name type="scientific">Champsocephalus gunnari</name>
    <name type="common">Mackerel icefish</name>
    <dbReference type="NCBI Taxonomy" id="52237"/>
    <lineage>
        <taxon>Eukaryota</taxon>
        <taxon>Metazoa</taxon>
        <taxon>Chordata</taxon>
        <taxon>Craniata</taxon>
        <taxon>Vertebrata</taxon>
        <taxon>Euteleostomi</taxon>
        <taxon>Actinopterygii</taxon>
        <taxon>Neopterygii</taxon>
        <taxon>Teleostei</taxon>
        <taxon>Neoteleostei</taxon>
        <taxon>Acanthomorphata</taxon>
        <taxon>Eupercaria</taxon>
        <taxon>Perciformes</taxon>
        <taxon>Notothenioidei</taxon>
        <taxon>Channichthyidae</taxon>
        <taxon>Champsocephalus</taxon>
    </lineage>
</organism>
<evidence type="ECO:0000256" key="2">
    <source>
        <dbReference type="SAM" id="MobiDB-lite"/>
    </source>
</evidence>
<dbReference type="InterPro" id="IPR002464">
    <property type="entry name" value="DNA/RNA_helicase_DEAH_CS"/>
</dbReference>
<dbReference type="GO" id="GO:0004386">
    <property type="term" value="F:helicase activity"/>
    <property type="evidence" value="ECO:0007669"/>
    <property type="project" value="TreeGrafter"/>
</dbReference>
<dbReference type="SUPFAM" id="SSF52540">
    <property type="entry name" value="P-loop containing nucleoside triphosphate hydrolases"/>
    <property type="match status" value="1"/>
</dbReference>
<dbReference type="AlphaFoldDB" id="A0AAN8DFF2"/>
<gene>
    <name evidence="4" type="ORF">CgunFtcFv8_011730</name>
</gene>
<dbReference type="Gene3D" id="3.40.50.300">
    <property type="entry name" value="P-loop containing nucleotide triphosphate hydrolases"/>
    <property type="match status" value="1"/>
</dbReference>
<reference evidence="4 5" key="1">
    <citation type="journal article" date="2023" name="Mol. Biol. Evol.">
        <title>Genomics of Secondarily Temperate Adaptation in the Only Non-Antarctic Icefish.</title>
        <authorList>
            <person name="Rivera-Colon A.G."/>
            <person name="Rayamajhi N."/>
            <person name="Minhas B.F."/>
            <person name="Madrigal G."/>
            <person name="Bilyk K.T."/>
            <person name="Yoon V."/>
            <person name="Hune M."/>
            <person name="Gregory S."/>
            <person name="Cheng C.H.C."/>
            <person name="Catchen J.M."/>
        </authorList>
    </citation>
    <scope>NUCLEOTIDE SEQUENCE [LARGE SCALE GENOMIC DNA]</scope>
    <source>
        <tissue evidence="4">White muscle</tissue>
    </source>
</reference>